<evidence type="ECO:0000313" key="1">
    <source>
        <dbReference type="EMBL" id="VDM03548.1"/>
    </source>
</evidence>
<keyword evidence="2" id="KW-1185">Reference proteome</keyword>
<protein>
    <submittedName>
        <fullName evidence="3">RNase H domain-containing protein</fullName>
    </submittedName>
</protein>
<dbReference type="EMBL" id="UYSU01042060">
    <property type="protein sequence ID" value="VDM03548.1"/>
    <property type="molecule type" value="Genomic_DNA"/>
</dbReference>
<accession>A0A183TL14</accession>
<evidence type="ECO:0000313" key="2">
    <source>
        <dbReference type="Proteomes" id="UP000275846"/>
    </source>
</evidence>
<dbReference type="Proteomes" id="UP000275846">
    <property type="component" value="Unassembled WGS sequence"/>
</dbReference>
<proteinExistence type="predicted"/>
<dbReference type="AlphaFoldDB" id="A0A183TL14"/>
<dbReference type="WBParaSite" id="SSLN_0001781501-mRNA-1">
    <property type="protein sequence ID" value="SSLN_0001781501-mRNA-1"/>
    <property type="gene ID" value="SSLN_0001781501"/>
</dbReference>
<reference evidence="3" key="1">
    <citation type="submission" date="2016-06" db="UniProtKB">
        <authorList>
            <consortium name="WormBaseParasite"/>
        </authorList>
    </citation>
    <scope>IDENTIFICATION</scope>
</reference>
<organism evidence="3">
    <name type="scientific">Schistocephalus solidus</name>
    <name type="common">Tapeworm</name>
    <dbReference type="NCBI Taxonomy" id="70667"/>
    <lineage>
        <taxon>Eukaryota</taxon>
        <taxon>Metazoa</taxon>
        <taxon>Spiralia</taxon>
        <taxon>Lophotrochozoa</taxon>
        <taxon>Platyhelminthes</taxon>
        <taxon>Cestoda</taxon>
        <taxon>Eucestoda</taxon>
        <taxon>Diphyllobothriidea</taxon>
        <taxon>Diphyllobothriidae</taxon>
        <taxon>Schistocephalus</taxon>
    </lineage>
</organism>
<reference evidence="1 2" key="2">
    <citation type="submission" date="2018-11" db="EMBL/GenBank/DDBJ databases">
        <authorList>
            <consortium name="Pathogen Informatics"/>
        </authorList>
    </citation>
    <scope>NUCLEOTIDE SEQUENCE [LARGE SCALE GENOMIC DNA]</scope>
    <source>
        <strain evidence="1 2">NST_G2</strain>
    </source>
</reference>
<evidence type="ECO:0000313" key="3">
    <source>
        <dbReference type="WBParaSite" id="SSLN_0001781501-mRNA-1"/>
    </source>
</evidence>
<gene>
    <name evidence="1" type="ORF">SSLN_LOCUS17162</name>
</gene>
<sequence>MIWVSVMTIDDNAIEWDVSVDDADLPGPLLLKETDNGHVIEILKKFSLAPLCLEYCCKLAQQLGSALFTNIGRDILAG</sequence>
<name>A0A183TL14_SCHSO</name>